<sequence length="234" mass="26914">MKQKHIFLLLISIAVFHPSAFFAQEEQQPADTLEYREKYGLRLGIDLSKPLRTVLDENYQGFEIKGDYRIYEDYYLAAEIGNEKNLISEPSVTAEASGSYIKVGVNYNAYENWQGMENLIFAGLRYGFATFSTELQEFSVYSPTNYFGPDVRTETQEFNNLTASWIELQLGIKVEVLNNVFLGTHVQLKRRVTATTPGNFDNLYIPGFHRTYDNSTWGVGYGYSISYLLPFYKK</sequence>
<accession>A0A1H5MA42</accession>
<protein>
    <recommendedName>
        <fullName evidence="4">Outer membrane protein beta-barrel domain-containing protein</fullName>
    </recommendedName>
</protein>
<dbReference type="AlphaFoldDB" id="A0A1H5MA42"/>
<feature type="chain" id="PRO_5011679699" description="Outer membrane protein beta-barrel domain-containing protein" evidence="1">
    <location>
        <begin position="24"/>
        <end position="234"/>
    </location>
</feature>
<keyword evidence="1" id="KW-0732">Signal</keyword>
<keyword evidence="3" id="KW-1185">Reference proteome</keyword>
<organism evidence="2 3">
    <name type="scientific">Salinimicrobium catena</name>
    <dbReference type="NCBI Taxonomy" id="390640"/>
    <lineage>
        <taxon>Bacteria</taxon>
        <taxon>Pseudomonadati</taxon>
        <taxon>Bacteroidota</taxon>
        <taxon>Flavobacteriia</taxon>
        <taxon>Flavobacteriales</taxon>
        <taxon>Flavobacteriaceae</taxon>
        <taxon>Salinimicrobium</taxon>
    </lineage>
</organism>
<reference evidence="2 3" key="1">
    <citation type="submission" date="2016-10" db="EMBL/GenBank/DDBJ databases">
        <authorList>
            <person name="de Groot N.N."/>
        </authorList>
    </citation>
    <scope>NUCLEOTIDE SEQUENCE [LARGE SCALE GENOMIC DNA]</scope>
    <source>
        <strain evidence="2 3">DSM 23553</strain>
    </source>
</reference>
<gene>
    <name evidence="2" type="ORF">SAMN04488034_102632</name>
</gene>
<dbReference type="STRING" id="390640.SAMN04488034_102632"/>
<proteinExistence type="predicted"/>
<name>A0A1H5MA42_9FLAO</name>
<evidence type="ECO:0000313" key="3">
    <source>
        <dbReference type="Proteomes" id="UP000199448"/>
    </source>
</evidence>
<feature type="signal peptide" evidence="1">
    <location>
        <begin position="1"/>
        <end position="23"/>
    </location>
</feature>
<dbReference type="Proteomes" id="UP000199448">
    <property type="component" value="Unassembled WGS sequence"/>
</dbReference>
<dbReference type="RefSeq" id="WP_093112919.1">
    <property type="nucleotide sequence ID" value="NZ_FNGG01000002.1"/>
</dbReference>
<dbReference type="InterPro" id="IPR046111">
    <property type="entry name" value="DUF6048"/>
</dbReference>
<evidence type="ECO:0000313" key="2">
    <source>
        <dbReference type="EMBL" id="SEE86144.1"/>
    </source>
</evidence>
<dbReference type="EMBL" id="FNUG01000002">
    <property type="protein sequence ID" value="SEE86144.1"/>
    <property type="molecule type" value="Genomic_DNA"/>
</dbReference>
<dbReference type="OrthoDB" id="1199048at2"/>
<evidence type="ECO:0008006" key="4">
    <source>
        <dbReference type="Google" id="ProtNLM"/>
    </source>
</evidence>
<evidence type="ECO:0000256" key="1">
    <source>
        <dbReference type="SAM" id="SignalP"/>
    </source>
</evidence>
<dbReference type="Pfam" id="PF19515">
    <property type="entry name" value="DUF6048"/>
    <property type="match status" value="1"/>
</dbReference>